<proteinExistence type="predicted"/>
<reference evidence="1" key="1">
    <citation type="submission" date="2024-02" db="EMBL/GenBank/DDBJ databases">
        <authorList>
            <consortium name="ELIXIR-Norway"/>
            <consortium name="Elixir Norway"/>
        </authorList>
    </citation>
    <scope>NUCLEOTIDE SEQUENCE</scope>
</reference>
<protein>
    <submittedName>
        <fullName evidence="1">Uncharacterized protein</fullName>
    </submittedName>
</protein>
<sequence length="113" mass="12140">MQAREQIVFRPGMRPVPSRETLFSSSSFAPLLLRLRASVLCPAKTAAPCHAFGCRCYCFRFWFGTGPGRGTELMGTQGFRTGSGSVVREGTRSTNQLVGTGASTWTKAAFGVG</sequence>
<organism evidence="1 2">
    <name type="scientific">Sphagnum jensenii</name>
    <dbReference type="NCBI Taxonomy" id="128206"/>
    <lineage>
        <taxon>Eukaryota</taxon>
        <taxon>Viridiplantae</taxon>
        <taxon>Streptophyta</taxon>
        <taxon>Embryophyta</taxon>
        <taxon>Bryophyta</taxon>
        <taxon>Sphagnophytina</taxon>
        <taxon>Sphagnopsida</taxon>
        <taxon>Sphagnales</taxon>
        <taxon>Sphagnaceae</taxon>
        <taxon>Sphagnum</taxon>
    </lineage>
</organism>
<name>A0ABP0X700_9BRYO</name>
<gene>
    <name evidence="1" type="ORF">CSSPJE1EN1_LOCUS20361</name>
</gene>
<accession>A0ABP0X700</accession>
<evidence type="ECO:0000313" key="1">
    <source>
        <dbReference type="EMBL" id="CAK9274883.1"/>
    </source>
</evidence>
<keyword evidence="2" id="KW-1185">Reference proteome</keyword>
<dbReference type="Proteomes" id="UP001497444">
    <property type="component" value="Chromosome 6"/>
</dbReference>
<evidence type="ECO:0000313" key="2">
    <source>
        <dbReference type="Proteomes" id="UP001497444"/>
    </source>
</evidence>
<dbReference type="EMBL" id="OZ020101">
    <property type="protein sequence ID" value="CAK9274883.1"/>
    <property type="molecule type" value="Genomic_DNA"/>
</dbReference>